<accession>A0A7W7FI53</accession>
<reference evidence="1 2" key="1">
    <citation type="submission" date="2020-08" db="EMBL/GenBank/DDBJ databases">
        <title>Sequencing the genomes of 1000 actinobacteria strains.</title>
        <authorList>
            <person name="Klenk H.-P."/>
        </authorList>
    </citation>
    <scope>NUCLEOTIDE SEQUENCE [LARGE SCALE GENOMIC DNA]</scope>
    <source>
        <strain evidence="1 2">DSM 24947</strain>
    </source>
</reference>
<organism evidence="1 2">
    <name type="scientific">Microbacterium marinum</name>
    <dbReference type="NCBI Taxonomy" id="421115"/>
    <lineage>
        <taxon>Bacteria</taxon>
        <taxon>Bacillati</taxon>
        <taxon>Actinomycetota</taxon>
        <taxon>Actinomycetes</taxon>
        <taxon>Micrococcales</taxon>
        <taxon>Microbacteriaceae</taxon>
        <taxon>Microbacterium</taxon>
    </lineage>
</organism>
<name>A0A7W7FI53_9MICO</name>
<evidence type="ECO:0000313" key="2">
    <source>
        <dbReference type="Proteomes" id="UP000573729"/>
    </source>
</evidence>
<dbReference type="AlphaFoldDB" id="A0A7W7FI53"/>
<keyword evidence="2" id="KW-1185">Reference proteome</keyword>
<dbReference type="EMBL" id="JACHMD010000001">
    <property type="protein sequence ID" value="MBB4665753.1"/>
    <property type="molecule type" value="Genomic_DNA"/>
</dbReference>
<dbReference type="GO" id="GO:0003677">
    <property type="term" value="F:DNA binding"/>
    <property type="evidence" value="ECO:0007669"/>
    <property type="project" value="InterPro"/>
</dbReference>
<dbReference type="Proteomes" id="UP000573729">
    <property type="component" value="Unassembled WGS sequence"/>
</dbReference>
<gene>
    <name evidence="1" type="ORF">BKA24_000462</name>
</gene>
<comment type="caution">
    <text evidence="1">The sequence shown here is derived from an EMBL/GenBank/DDBJ whole genome shotgun (WGS) entry which is preliminary data.</text>
</comment>
<proteinExistence type="predicted"/>
<dbReference type="SUPFAM" id="SSF47413">
    <property type="entry name" value="lambda repressor-like DNA-binding domains"/>
    <property type="match status" value="1"/>
</dbReference>
<dbReference type="InterPro" id="IPR010982">
    <property type="entry name" value="Lambda_DNA-bd_dom_sf"/>
</dbReference>
<protein>
    <submittedName>
        <fullName evidence="1">Transcriptional regulator with XRE-family HTH domain</fullName>
    </submittedName>
</protein>
<evidence type="ECO:0000313" key="1">
    <source>
        <dbReference type="EMBL" id="MBB4665753.1"/>
    </source>
</evidence>
<sequence>MTPTLELTTATAVENPGESPLTVSGTRALSIDASWLRTRTELLSDDVRGLHERTRAIDLDDRAYAKATNASVGDLLDELTSSRGMSWSDVAAAAGVSVSAVRKWRKGGTATAENRNSLGRIAALLDLLDDCAVADPAQWMEIRLPLPVGYAVRPLDLYAAGHPAAVIELAEHRHDADKVLDHYVPGWRDERSDYEVVVGADGERMIRQRSL</sequence>
<dbReference type="RefSeq" id="WP_184214684.1">
    <property type="nucleotide sequence ID" value="NZ_JACHMD010000001.1"/>
</dbReference>